<protein>
    <recommendedName>
        <fullName evidence="2">Glycosyltransferase 2-like domain-containing protein</fullName>
    </recommendedName>
</protein>
<gene>
    <name evidence="1" type="ORF">LCGC14_1241240</name>
</gene>
<organism evidence="1">
    <name type="scientific">marine sediment metagenome</name>
    <dbReference type="NCBI Taxonomy" id="412755"/>
    <lineage>
        <taxon>unclassified sequences</taxon>
        <taxon>metagenomes</taxon>
        <taxon>ecological metagenomes</taxon>
    </lineage>
</organism>
<dbReference type="AlphaFoldDB" id="A0A0F9NMX2"/>
<dbReference type="SUPFAM" id="SSF53448">
    <property type="entry name" value="Nucleotide-diphospho-sugar transferases"/>
    <property type="match status" value="1"/>
</dbReference>
<dbReference type="InterPro" id="IPR029044">
    <property type="entry name" value="Nucleotide-diphossugar_trans"/>
</dbReference>
<name>A0A0F9NMX2_9ZZZZ</name>
<reference evidence="1" key="1">
    <citation type="journal article" date="2015" name="Nature">
        <title>Complex archaea that bridge the gap between prokaryotes and eukaryotes.</title>
        <authorList>
            <person name="Spang A."/>
            <person name="Saw J.H."/>
            <person name="Jorgensen S.L."/>
            <person name="Zaremba-Niedzwiedzka K."/>
            <person name="Martijn J."/>
            <person name="Lind A.E."/>
            <person name="van Eijk R."/>
            <person name="Schleper C."/>
            <person name="Guy L."/>
            <person name="Ettema T.J."/>
        </authorList>
    </citation>
    <scope>NUCLEOTIDE SEQUENCE</scope>
</reference>
<proteinExistence type="predicted"/>
<comment type="caution">
    <text evidence="1">The sequence shown here is derived from an EMBL/GenBank/DDBJ whole genome shotgun (WGS) entry which is preliminary data.</text>
</comment>
<accession>A0A0F9NMX2</accession>
<dbReference type="EMBL" id="LAZR01006708">
    <property type="protein sequence ID" value="KKM90175.1"/>
    <property type="molecule type" value="Genomic_DNA"/>
</dbReference>
<evidence type="ECO:0008006" key="2">
    <source>
        <dbReference type="Google" id="ProtNLM"/>
    </source>
</evidence>
<sequence>MKIEEENKRPYLSIVVASRNDNHGGDLLKRMQIFVTGLLEQCSCHKLDAELIIVEWNPPPDSPRLAEVLKWPDEPGPCYVRIIEVSPEIHEKFKYSDKLLLFQMIAKNVGIRRARGQFILATNIDLLFSDELMRFLASQKMAYGNMYRIDRYDVSSDVPTDVPITEMLNYCRKNIVRVNTSNGTISLKDVKGASRNSIWLQDKINRVKPWLPTLNQLKRLYSPYILLRGISHIVRAIACFFKWSLIPIWKCIALCGTVFLTKKEVDENLWKKLHTNACGDFTLMAKEHWFALRSYPEWEMYSFHIDSVFCYMASYASVREAVLPVSMRIYHVEHTAGWNPQQSKQLYDRLQSMGVPIMTGGDLLYHVDRLWKHGGIVHFNDNKWGLAGIDLKETSVYQE</sequence>
<evidence type="ECO:0000313" key="1">
    <source>
        <dbReference type="EMBL" id="KKM90175.1"/>
    </source>
</evidence>